<dbReference type="InterPro" id="IPR051259">
    <property type="entry name" value="rRNA_Methyltransferase"/>
</dbReference>
<dbReference type="SUPFAM" id="SSF75217">
    <property type="entry name" value="alpha/beta knot"/>
    <property type="match status" value="1"/>
</dbReference>
<keyword evidence="7" id="KW-1185">Reference proteome</keyword>
<dbReference type="Pfam" id="PF22435">
    <property type="entry name" value="MRM3-like_sub_bind"/>
    <property type="match status" value="1"/>
</dbReference>
<evidence type="ECO:0000313" key="6">
    <source>
        <dbReference type="EMBL" id="ALP94592.1"/>
    </source>
</evidence>
<proteinExistence type="inferred from homology"/>
<keyword evidence="2 6" id="KW-0489">Methyltransferase</keyword>
<feature type="domain" description="tRNA/rRNA methyltransferase SpoU type" evidence="4">
    <location>
        <begin position="111"/>
        <end position="249"/>
    </location>
</feature>
<dbReference type="GO" id="GO:0003723">
    <property type="term" value="F:RNA binding"/>
    <property type="evidence" value="ECO:0007669"/>
    <property type="project" value="InterPro"/>
</dbReference>
<dbReference type="GO" id="GO:0032259">
    <property type="term" value="P:methylation"/>
    <property type="evidence" value="ECO:0007669"/>
    <property type="project" value="UniProtKB-KW"/>
</dbReference>
<reference evidence="7" key="2">
    <citation type="submission" date="2015-04" db="EMBL/GenBank/DDBJ databases">
        <title>A butyrogenic pathway from the amino acid lysine in a human gut commensal.</title>
        <authorList>
            <person name="de Vos W.M."/>
            <person name="Bui N.T.P."/>
            <person name="Plugge C.M."/>
            <person name="Ritari J."/>
        </authorList>
    </citation>
    <scope>NUCLEOTIDE SEQUENCE [LARGE SCALE GENOMIC DNA]</scope>
    <source>
        <strain evidence="7">AF211</strain>
    </source>
</reference>
<dbReference type="PANTHER" id="PTHR43191:SF2">
    <property type="entry name" value="RRNA METHYLTRANSFERASE 3, MITOCHONDRIAL"/>
    <property type="match status" value="1"/>
</dbReference>
<evidence type="ECO:0000256" key="3">
    <source>
        <dbReference type="ARBA" id="ARBA00022679"/>
    </source>
</evidence>
<evidence type="ECO:0000259" key="5">
    <source>
        <dbReference type="Pfam" id="PF22435"/>
    </source>
</evidence>
<dbReference type="InterPro" id="IPR053888">
    <property type="entry name" value="MRM3-like_sub_bind"/>
</dbReference>
<dbReference type="InterPro" id="IPR029064">
    <property type="entry name" value="Ribosomal_eL30-like_sf"/>
</dbReference>
<dbReference type="Pfam" id="PF00588">
    <property type="entry name" value="SpoU_methylase"/>
    <property type="match status" value="1"/>
</dbReference>
<evidence type="ECO:0000256" key="2">
    <source>
        <dbReference type="ARBA" id="ARBA00022603"/>
    </source>
</evidence>
<dbReference type="PANTHER" id="PTHR43191">
    <property type="entry name" value="RRNA METHYLTRANSFERASE 3"/>
    <property type="match status" value="1"/>
</dbReference>
<keyword evidence="3 6" id="KW-0808">Transferase</keyword>
<gene>
    <name evidence="6" type="ORF">IB211_02201c</name>
</gene>
<dbReference type="eggNOG" id="COG0566">
    <property type="taxonomic scope" value="Bacteria"/>
</dbReference>
<dbReference type="CDD" id="cd18095">
    <property type="entry name" value="SpoU-like_rRNA-MTase"/>
    <property type="match status" value="1"/>
</dbReference>
<dbReference type="Gene3D" id="3.30.1330.30">
    <property type="match status" value="1"/>
</dbReference>
<dbReference type="InterPro" id="IPR029026">
    <property type="entry name" value="tRNA_m1G_MTases_N"/>
</dbReference>
<evidence type="ECO:0000313" key="7">
    <source>
        <dbReference type="Proteomes" id="UP000064844"/>
    </source>
</evidence>
<dbReference type="SUPFAM" id="SSF55315">
    <property type="entry name" value="L30e-like"/>
    <property type="match status" value="1"/>
</dbReference>
<name>A0A0S2W6F9_9FIRM</name>
<dbReference type="AlphaFoldDB" id="A0A0S2W6F9"/>
<dbReference type="GO" id="GO:0006396">
    <property type="term" value="P:RNA processing"/>
    <property type="evidence" value="ECO:0007669"/>
    <property type="project" value="InterPro"/>
</dbReference>
<organism evidence="6 7">
    <name type="scientific">Intestinimonas butyriciproducens</name>
    <dbReference type="NCBI Taxonomy" id="1297617"/>
    <lineage>
        <taxon>Bacteria</taxon>
        <taxon>Bacillati</taxon>
        <taxon>Bacillota</taxon>
        <taxon>Clostridia</taxon>
        <taxon>Eubacteriales</taxon>
        <taxon>Intestinimonas</taxon>
    </lineage>
</organism>
<comment type="similarity">
    <text evidence="1">Belongs to the class IV-like SAM-binding methyltransferase superfamily. RNA methyltransferase TrmH family.</text>
</comment>
<sequence>MSSVEHITSRQNPLVGHIRRLNASRAYRRERGEFVCDGPKLLAEALRWGAEITAVVAEEERSVPCPPGAREVSVPAELLKSLSTTETPQGVLFLCRAPDLSAPDKLTGARYLVLDGVQDPGNVGTVWRTADAFGADGLILLPGCADPFSPKTVRATMGACFRLPVWEMERETLTARLTDAALPLYATALRADTEDVRRADLRRCAVVIGSEGKGVSEETLALCGQTLKIPMRARCESLNAAVAASVVLWEMARSGLSI</sequence>
<dbReference type="KEGG" id="ibu:IB211_02201c"/>
<evidence type="ECO:0000256" key="1">
    <source>
        <dbReference type="ARBA" id="ARBA00007228"/>
    </source>
</evidence>
<protein>
    <submittedName>
        <fullName evidence="6">23S rRNA methyltransferase</fullName>
    </submittedName>
</protein>
<evidence type="ECO:0000259" key="4">
    <source>
        <dbReference type="Pfam" id="PF00588"/>
    </source>
</evidence>
<dbReference type="Proteomes" id="UP000064844">
    <property type="component" value="Chromosome"/>
</dbReference>
<dbReference type="EMBL" id="CP011307">
    <property type="protein sequence ID" value="ALP94592.1"/>
    <property type="molecule type" value="Genomic_DNA"/>
</dbReference>
<dbReference type="GO" id="GO:0008173">
    <property type="term" value="F:RNA methyltransferase activity"/>
    <property type="evidence" value="ECO:0007669"/>
    <property type="project" value="InterPro"/>
</dbReference>
<dbReference type="InterPro" id="IPR029028">
    <property type="entry name" value="Alpha/beta_knot_MTases"/>
</dbReference>
<dbReference type="Gene3D" id="3.40.1280.10">
    <property type="match status" value="1"/>
</dbReference>
<reference evidence="6 7" key="1">
    <citation type="journal article" date="2015" name="Nat. Commun.">
        <title>Production of butyrate from lysine and the Amadori product fructoselysine by a human gut commensal.</title>
        <authorList>
            <person name="Bui T.P."/>
            <person name="Ritari J."/>
            <person name="Boeren S."/>
            <person name="de Waard P."/>
            <person name="Plugge C.M."/>
            <person name="de Vos W.M."/>
        </authorList>
    </citation>
    <scope>NUCLEOTIDE SEQUENCE [LARGE SCALE GENOMIC DNA]</scope>
    <source>
        <strain evidence="6 7">AF211</strain>
    </source>
</reference>
<dbReference type="InterPro" id="IPR001537">
    <property type="entry name" value="SpoU_MeTrfase"/>
</dbReference>
<dbReference type="STRING" id="1297617.IB211_02201c"/>
<dbReference type="PATRIC" id="fig|1297617.4.peg.2268"/>
<accession>A0A0S2W6F9</accession>
<feature type="domain" description="MRM3-like substrate binding" evidence="5">
    <location>
        <begin position="12"/>
        <end position="92"/>
    </location>
</feature>